<accession>A0A447XTQ7</accession>
<name>A0A447XTQ7_ECOLX</name>
<protein>
    <submittedName>
        <fullName evidence="1">Uncharacterized protein</fullName>
    </submittedName>
</protein>
<sequence length="37" mass="4052">MQLRKLLLPGLLSVTLLSAVRCLNSEKCGKDVPIADR</sequence>
<proteinExistence type="predicted"/>
<evidence type="ECO:0000313" key="2">
    <source>
        <dbReference type="Proteomes" id="UP000277930"/>
    </source>
</evidence>
<evidence type="ECO:0000313" key="1">
    <source>
        <dbReference type="EMBL" id="VED34417.1"/>
    </source>
</evidence>
<gene>
    <name evidence="1" type="ORF">NCTC9702_01605</name>
</gene>
<dbReference type="Proteomes" id="UP000277930">
    <property type="component" value="Chromosome 1"/>
</dbReference>
<dbReference type="AlphaFoldDB" id="A0A447XTQ7"/>
<dbReference type="EMBL" id="LR134246">
    <property type="protein sequence ID" value="VED34417.1"/>
    <property type="molecule type" value="Genomic_DNA"/>
</dbReference>
<reference evidence="1 2" key="1">
    <citation type="submission" date="2018-12" db="EMBL/GenBank/DDBJ databases">
        <authorList>
            <consortium name="Pathogen Informatics"/>
        </authorList>
    </citation>
    <scope>NUCLEOTIDE SEQUENCE [LARGE SCALE GENOMIC DNA]</scope>
    <source>
        <strain evidence="1 2">NCTC9702</strain>
    </source>
</reference>
<organism evidence="1 2">
    <name type="scientific">Escherichia coli</name>
    <dbReference type="NCBI Taxonomy" id="562"/>
    <lineage>
        <taxon>Bacteria</taxon>
        <taxon>Pseudomonadati</taxon>
        <taxon>Pseudomonadota</taxon>
        <taxon>Gammaproteobacteria</taxon>
        <taxon>Enterobacterales</taxon>
        <taxon>Enterobacteriaceae</taxon>
        <taxon>Escherichia</taxon>
    </lineage>
</organism>